<dbReference type="PANTHER" id="PTHR43685">
    <property type="entry name" value="GLYCOSYLTRANSFERASE"/>
    <property type="match status" value="1"/>
</dbReference>
<dbReference type="PANTHER" id="PTHR43685:SF11">
    <property type="entry name" value="GLYCOSYLTRANSFERASE TAGX-RELATED"/>
    <property type="match status" value="1"/>
</dbReference>
<evidence type="ECO:0000313" key="4">
    <source>
        <dbReference type="Proteomes" id="UP000540989"/>
    </source>
</evidence>
<sequence length="335" mass="37215">MSNLHESDGIGAIPASHTPPSATESDWRPLVSILINNHNYGRFLAAAVDSALAQSYPNVEIIVVDDGSTDDSRAILADYGDRIQTILKPQGGQASAFNAGFLASKGEIITFLDSDDLITPDKADRLSEIFADPEMGWCFDQITYFQDNGNQEEVPLSPPSEVRYGRWDERNTVSKLGYAPYIPAPTTALAFRRNLLARILPMPVESNVTLSDNYIKFLAVGLSPGFFSPLHLSLQRLHGSNAYTSSGIKRDRLRARICLKTGYYLLQKDAVMRRLALDLSAQGLASCWFYRGIDRGYWQMAGQLARQLNVSELLSIAKLTSKYLLKHLLTKQPKR</sequence>
<dbReference type="CDD" id="cd00761">
    <property type="entry name" value="Glyco_tranf_GTA_type"/>
    <property type="match status" value="1"/>
</dbReference>
<dbReference type="AlphaFoldDB" id="A0A7W8E744"/>
<evidence type="ECO:0000313" key="3">
    <source>
        <dbReference type="EMBL" id="MBB5059885.1"/>
    </source>
</evidence>
<evidence type="ECO:0000256" key="1">
    <source>
        <dbReference type="SAM" id="MobiDB-lite"/>
    </source>
</evidence>
<feature type="region of interest" description="Disordered" evidence="1">
    <location>
        <begin position="1"/>
        <end position="23"/>
    </location>
</feature>
<name>A0A7W8E744_9BACT</name>
<dbReference type="SUPFAM" id="SSF53448">
    <property type="entry name" value="Nucleotide-diphospho-sugar transferases"/>
    <property type="match status" value="1"/>
</dbReference>
<reference evidence="3 4" key="1">
    <citation type="submission" date="2020-08" db="EMBL/GenBank/DDBJ databases">
        <title>Genomic Encyclopedia of Type Strains, Phase IV (KMG-V): Genome sequencing to study the core and pangenomes of soil and plant-associated prokaryotes.</title>
        <authorList>
            <person name="Whitman W."/>
        </authorList>
    </citation>
    <scope>NUCLEOTIDE SEQUENCE [LARGE SCALE GENOMIC DNA]</scope>
    <source>
        <strain evidence="3 4">M8UP14</strain>
    </source>
</reference>
<organism evidence="3 4">
    <name type="scientific">Granulicella aggregans</name>
    <dbReference type="NCBI Taxonomy" id="474949"/>
    <lineage>
        <taxon>Bacteria</taxon>
        <taxon>Pseudomonadati</taxon>
        <taxon>Acidobacteriota</taxon>
        <taxon>Terriglobia</taxon>
        <taxon>Terriglobales</taxon>
        <taxon>Acidobacteriaceae</taxon>
        <taxon>Granulicella</taxon>
    </lineage>
</organism>
<dbReference type="Proteomes" id="UP000540989">
    <property type="component" value="Unassembled WGS sequence"/>
</dbReference>
<accession>A0A7W8E744</accession>
<dbReference type="Gene3D" id="3.90.550.10">
    <property type="entry name" value="Spore Coat Polysaccharide Biosynthesis Protein SpsA, Chain A"/>
    <property type="match status" value="1"/>
</dbReference>
<protein>
    <submittedName>
        <fullName evidence="3">Glycosyltransferase involved in cell wall biosynthesis</fullName>
    </submittedName>
</protein>
<proteinExistence type="predicted"/>
<dbReference type="InterPro" id="IPR001173">
    <property type="entry name" value="Glyco_trans_2-like"/>
</dbReference>
<keyword evidence="4" id="KW-1185">Reference proteome</keyword>
<keyword evidence="3" id="KW-0808">Transferase</keyword>
<dbReference type="Pfam" id="PF00535">
    <property type="entry name" value="Glycos_transf_2"/>
    <property type="match status" value="1"/>
</dbReference>
<dbReference type="GO" id="GO:0016740">
    <property type="term" value="F:transferase activity"/>
    <property type="evidence" value="ECO:0007669"/>
    <property type="project" value="UniProtKB-KW"/>
</dbReference>
<dbReference type="RefSeq" id="WP_184221797.1">
    <property type="nucleotide sequence ID" value="NZ_JACHIP010000007.1"/>
</dbReference>
<dbReference type="InterPro" id="IPR029044">
    <property type="entry name" value="Nucleotide-diphossugar_trans"/>
</dbReference>
<dbReference type="EMBL" id="JACHIP010000007">
    <property type="protein sequence ID" value="MBB5059885.1"/>
    <property type="molecule type" value="Genomic_DNA"/>
</dbReference>
<evidence type="ECO:0000259" key="2">
    <source>
        <dbReference type="Pfam" id="PF00535"/>
    </source>
</evidence>
<gene>
    <name evidence="3" type="ORF">HDF16_004614</name>
</gene>
<feature type="domain" description="Glycosyltransferase 2-like" evidence="2">
    <location>
        <begin position="32"/>
        <end position="162"/>
    </location>
</feature>
<comment type="caution">
    <text evidence="3">The sequence shown here is derived from an EMBL/GenBank/DDBJ whole genome shotgun (WGS) entry which is preliminary data.</text>
</comment>
<dbReference type="InterPro" id="IPR050834">
    <property type="entry name" value="Glycosyltransf_2"/>
</dbReference>